<gene>
    <name evidence="1" type="ORF">MRB53_025751</name>
</gene>
<keyword evidence="2" id="KW-1185">Reference proteome</keyword>
<name>A0ACC2LG20_PERAE</name>
<sequence>MQSQVLMTLLACERPMHKNCACTLCGRLVGGPMPVCLLLVRGSVFVWRDPFAWKEAKVWKFLVKDKGKEKSGNKVVDGGVAMILAREVLGQKLNRRKVGPGDDLQFIPPVRLQCTLPSIVGGEITDIPPGPRANVSDHFACKRTQKCGAAIRSLGW</sequence>
<dbReference type="EMBL" id="CM056816">
    <property type="protein sequence ID" value="KAJ8632415.1"/>
    <property type="molecule type" value="Genomic_DNA"/>
</dbReference>
<accession>A0ACC2LG20</accession>
<evidence type="ECO:0000313" key="1">
    <source>
        <dbReference type="EMBL" id="KAJ8632415.1"/>
    </source>
</evidence>
<evidence type="ECO:0000313" key="2">
    <source>
        <dbReference type="Proteomes" id="UP001234297"/>
    </source>
</evidence>
<organism evidence="1 2">
    <name type="scientific">Persea americana</name>
    <name type="common">Avocado</name>
    <dbReference type="NCBI Taxonomy" id="3435"/>
    <lineage>
        <taxon>Eukaryota</taxon>
        <taxon>Viridiplantae</taxon>
        <taxon>Streptophyta</taxon>
        <taxon>Embryophyta</taxon>
        <taxon>Tracheophyta</taxon>
        <taxon>Spermatophyta</taxon>
        <taxon>Magnoliopsida</taxon>
        <taxon>Magnoliidae</taxon>
        <taxon>Laurales</taxon>
        <taxon>Lauraceae</taxon>
        <taxon>Persea</taxon>
    </lineage>
</organism>
<proteinExistence type="predicted"/>
<protein>
    <submittedName>
        <fullName evidence="1">Uncharacterized protein</fullName>
    </submittedName>
</protein>
<dbReference type="Proteomes" id="UP001234297">
    <property type="component" value="Chromosome 8"/>
</dbReference>
<reference evidence="1 2" key="1">
    <citation type="journal article" date="2022" name="Hortic Res">
        <title>A haplotype resolved chromosomal level avocado genome allows analysis of novel avocado genes.</title>
        <authorList>
            <person name="Nath O."/>
            <person name="Fletcher S.J."/>
            <person name="Hayward A."/>
            <person name="Shaw L.M."/>
            <person name="Masouleh A.K."/>
            <person name="Furtado A."/>
            <person name="Henry R.J."/>
            <person name="Mitter N."/>
        </authorList>
    </citation>
    <scope>NUCLEOTIDE SEQUENCE [LARGE SCALE GENOMIC DNA]</scope>
    <source>
        <strain evidence="2">cv. Hass</strain>
    </source>
</reference>
<comment type="caution">
    <text evidence="1">The sequence shown here is derived from an EMBL/GenBank/DDBJ whole genome shotgun (WGS) entry which is preliminary data.</text>
</comment>